<dbReference type="EMBL" id="MG873442">
    <property type="protein sequence ID" value="AVJ48194.1"/>
    <property type="molecule type" value="Genomic_DNA"/>
</dbReference>
<evidence type="ECO:0000313" key="2">
    <source>
        <dbReference type="Proteomes" id="UP000240649"/>
    </source>
</evidence>
<dbReference type="Proteomes" id="UP000240649">
    <property type="component" value="Segment"/>
</dbReference>
<accession>A0A2P1CAG1</accession>
<protein>
    <submittedName>
        <fullName evidence="1">Uncharacterized protein</fullName>
    </submittedName>
</protein>
<name>A0A2P1CAG1_9CAUD</name>
<reference evidence="1 2" key="1">
    <citation type="submission" date="2018-01" db="EMBL/GenBank/DDBJ databases">
        <title>Draft Genome Sequence of Salmonella Enteritidis Phage SE131.</title>
        <authorList>
            <person name="Kim Y."/>
            <person name="Han B.K."/>
            <person name="Kim H."/>
            <person name="Kim D."/>
        </authorList>
    </citation>
    <scope>NUCLEOTIDE SEQUENCE [LARGE SCALE GENOMIC DNA]</scope>
</reference>
<sequence>MVYLYCGNFNMTILVIHGKLYAFLEEEPYDFCDFEEAADELTHRYFRDLIRFAEYVIDCDYDATLPWLLTKNRYSGEEFEFFSFDDAFEYIQAVSEGIQRHKGIKRFKSDKEVFSFLKSLSPIWAEGKSGSV</sequence>
<dbReference type="KEGG" id="vg:77948313"/>
<dbReference type="RefSeq" id="YP_010672043.1">
    <property type="nucleotide sequence ID" value="NC_070974.1"/>
</dbReference>
<dbReference type="GeneID" id="77948313"/>
<organism evidence="1 2">
    <name type="scientific">Salmonella phage SE131</name>
    <dbReference type="NCBI Taxonomy" id="2081631"/>
    <lineage>
        <taxon>Viruses</taxon>
        <taxon>Duplodnaviria</taxon>
        <taxon>Heunggongvirae</taxon>
        <taxon>Uroviricota</taxon>
        <taxon>Caudoviricetes</taxon>
        <taxon>Grimontviridae</taxon>
        <taxon>Moazamivirus</taxon>
        <taxon>Moazamivirus SE131</taxon>
    </lineage>
</organism>
<proteinExistence type="predicted"/>
<evidence type="ECO:0000313" key="1">
    <source>
        <dbReference type="EMBL" id="AVJ48194.1"/>
    </source>
</evidence>
<keyword evidence="2" id="KW-1185">Reference proteome</keyword>